<dbReference type="PRINTS" id="PR01438">
    <property type="entry name" value="UNVRSLSTRESS"/>
</dbReference>
<dbReference type="Gene3D" id="3.40.50.620">
    <property type="entry name" value="HUPs"/>
    <property type="match status" value="2"/>
</dbReference>
<dbReference type="SUPFAM" id="SSF52402">
    <property type="entry name" value="Adenine nucleotide alpha hydrolases-like"/>
    <property type="match status" value="2"/>
</dbReference>
<name>A0ABD5WSP0_9EURY</name>
<feature type="domain" description="UspA" evidence="3">
    <location>
        <begin position="153"/>
        <end position="295"/>
    </location>
</feature>
<dbReference type="EMBL" id="JBHTAG010000002">
    <property type="protein sequence ID" value="MFC7096587.1"/>
    <property type="molecule type" value="Genomic_DNA"/>
</dbReference>
<proteinExistence type="inferred from homology"/>
<dbReference type="CDD" id="cd00293">
    <property type="entry name" value="USP-like"/>
    <property type="match status" value="2"/>
</dbReference>
<accession>A0ABD5WSP0</accession>
<gene>
    <name evidence="4" type="ORF">ACFQKD_04650</name>
</gene>
<feature type="compositionally biased region" description="Acidic residues" evidence="2">
    <location>
        <begin position="304"/>
        <end position="316"/>
    </location>
</feature>
<evidence type="ECO:0000313" key="4">
    <source>
        <dbReference type="EMBL" id="MFC7096587.1"/>
    </source>
</evidence>
<protein>
    <submittedName>
        <fullName evidence="4">Universal stress protein</fullName>
    </submittedName>
</protein>
<dbReference type="RefSeq" id="WP_276238948.1">
    <property type="nucleotide sequence ID" value="NZ_CP119989.1"/>
</dbReference>
<dbReference type="InterPro" id="IPR014729">
    <property type="entry name" value="Rossmann-like_a/b/a_fold"/>
</dbReference>
<keyword evidence="5" id="KW-1185">Reference proteome</keyword>
<dbReference type="Pfam" id="PF00582">
    <property type="entry name" value="Usp"/>
    <property type="match status" value="2"/>
</dbReference>
<evidence type="ECO:0000313" key="5">
    <source>
        <dbReference type="Proteomes" id="UP001596388"/>
    </source>
</evidence>
<dbReference type="GeneID" id="79269523"/>
<feature type="region of interest" description="Disordered" evidence="2">
    <location>
        <begin position="303"/>
        <end position="322"/>
    </location>
</feature>
<comment type="similarity">
    <text evidence="1">Belongs to the universal stress protein A family.</text>
</comment>
<reference evidence="4 5" key="1">
    <citation type="journal article" date="2019" name="Int. J. Syst. Evol. Microbiol.">
        <title>The Global Catalogue of Microorganisms (GCM) 10K type strain sequencing project: providing services to taxonomists for standard genome sequencing and annotation.</title>
        <authorList>
            <consortium name="The Broad Institute Genomics Platform"/>
            <consortium name="The Broad Institute Genome Sequencing Center for Infectious Disease"/>
            <person name="Wu L."/>
            <person name="Ma J."/>
        </authorList>
    </citation>
    <scope>NUCLEOTIDE SEQUENCE [LARGE SCALE GENOMIC DNA]</scope>
    <source>
        <strain evidence="4 5">DT55</strain>
    </source>
</reference>
<dbReference type="PANTHER" id="PTHR46268">
    <property type="entry name" value="STRESS RESPONSE PROTEIN NHAX"/>
    <property type="match status" value="1"/>
</dbReference>
<feature type="domain" description="UspA" evidence="3">
    <location>
        <begin position="8"/>
        <end position="139"/>
    </location>
</feature>
<organism evidence="4 5">
    <name type="scientific">Halobaculum marinum</name>
    <dbReference type="NCBI Taxonomy" id="3031996"/>
    <lineage>
        <taxon>Archaea</taxon>
        <taxon>Methanobacteriati</taxon>
        <taxon>Methanobacteriota</taxon>
        <taxon>Stenosarchaea group</taxon>
        <taxon>Halobacteria</taxon>
        <taxon>Halobacteriales</taxon>
        <taxon>Haloferacaceae</taxon>
        <taxon>Halobaculum</taxon>
    </lineage>
</organism>
<sequence length="322" mass="33059">MDDTAITDIVVATDGSDLGDRAVDTAFALSTALGARVHPCTVVDPFSTRQRVSDLRSHRTEANDLVDRLATRAKREGLDADPVVREGRPHEELLALVAETDADLIVVGTHGRGGARRALLGSVTEKLIRTADCPVLVTHGADPEPPSWGSDSRLLVATDGSDAAAPAERVGVDLAAALGAHLTAVSAVDEAAALSAVAGGALSQDTIAAVRRSLGERADDAIKGVLTRATDAGVDADSEVLMGEPSAAVRDYSSDIGADLIVVGTHGRGGIRRVVLGSVAERVIRGADRPVLVVPAAAESLAETVDDAPEAAEDGESESKPE</sequence>
<dbReference type="AlphaFoldDB" id="A0ABD5WSP0"/>
<dbReference type="InterPro" id="IPR006016">
    <property type="entry name" value="UspA"/>
</dbReference>
<comment type="caution">
    <text evidence="4">The sequence shown here is derived from an EMBL/GenBank/DDBJ whole genome shotgun (WGS) entry which is preliminary data.</text>
</comment>
<evidence type="ECO:0000256" key="1">
    <source>
        <dbReference type="ARBA" id="ARBA00008791"/>
    </source>
</evidence>
<dbReference type="InterPro" id="IPR006015">
    <property type="entry name" value="Universal_stress_UspA"/>
</dbReference>
<evidence type="ECO:0000259" key="3">
    <source>
        <dbReference type="Pfam" id="PF00582"/>
    </source>
</evidence>
<evidence type="ECO:0000256" key="2">
    <source>
        <dbReference type="SAM" id="MobiDB-lite"/>
    </source>
</evidence>
<dbReference type="PANTHER" id="PTHR46268:SF6">
    <property type="entry name" value="UNIVERSAL STRESS PROTEIN UP12"/>
    <property type="match status" value="1"/>
</dbReference>
<dbReference type="Proteomes" id="UP001596388">
    <property type="component" value="Unassembled WGS sequence"/>
</dbReference>